<dbReference type="GO" id="GO:0051301">
    <property type="term" value="P:cell division"/>
    <property type="evidence" value="ECO:0007669"/>
    <property type="project" value="UniProtKB-KW"/>
</dbReference>
<feature type="coiled-coil region" evidence="1">
    <location>
        <begin position="62"/>
        <end position="96"/>
    </location>
</feature>
<gene>
    <name evidence="3" type="ORF">SAMN05216244_0020</name>
</gene>
<keyword evidence="3" id="KW-0132">Cell division</keyword>
<organism evidence="3 4">
    <name type="scientific">Sediminibacillus halophilus</name>
    <dbReference type="NCBI Taxonomy" id="482461"/>
    <lineage>
        <taxon>Bacteria</taxon>
        <taxon>Bacillati</taxon>
        <taxon>Bacillota</taxon>
        <taxon>Bacilli</taxon>
        <taxon>Bacillales</taxon>
        <taxon>Bacillaceae</taxon>
        <taxon>Sediminibacillus</taxon>
    </lineage>
</organism>
<dbReference type="PANTHER" id="PTHR40027">
    <property type="entry name" value="CELL DIVISION PROTEIN DIVIC"/>
    <property type="match status" value="1"/>
</dbReference>
<dbReference type="InterPro" id="IPR039076">
    <property type="entry name" value="DivIC"/>
</dbReference>
<dbReference type="AlphaFoldDB" id="A0A1G9YPZ4"/>
<dbReference type="Proteomes" id="UP000182347">
    <property type="component" value="Unassembled WGS sequence"/>
</dbReference>
<dbReference type="EMBL" id="FNHF01000010">
    <property type="protein sequence ID" value="SDN10583.1"/>
    <property type="molecule type" value="Genomic_DNA"/>
</dbReference>
<keyword evidence="2" id="KW-0812">Transmembrane</keyword>
<keyword evidence="4" id="KW-1185">Reference proteome</keyword>
<keyword evidence="2" id="KW-0472">Membrane</keyword>
<dbReference type="PANTHER" id="PTHR40027:SF1">
    <property type="entry name" value="CELL DIVISION PROTEIN DIVIC"/>
    <property type="match status" value="1"/>
</dbReference>
<evidence type="ECO:0000313" key="3">
    <source>
        <dbReference type="EMBL" id="SDN10583.1"/>
    </source>
</evidence>
<proteinExistence type="predicted"/>
<evidence type="ECO:0000256" key="2">
    <source>
        <dbReference type="SAM" id="Phobius"/>
    </source>
</evidence>
<reference evidence="4" key="1">
    <citation type="submission" date="2016-10" db="EMBL/GenBank/DDBJ databases">
        <authorList>
            <person name="Varghese N."/>
            <person name="Submissions S."/>
        </authorList>
    </citation>
    <scope>NUCLEOTIDE SEQUENCE [LARGE SCALE GENOMIC DNA]</scope>
    <source>
        <strain evidence="4">CGMCC 1.6199</strain>
    </source>
</reference>
<evidence type="ECO:0000313" key="4">
    <source>
        <dbReference type="Proteomes" id="UP000182347"/>
    </source>
</evidence>
<keyword evidence="3" id="KW-0131">Cell cycle</keyword>
<name>A0A1G9YPZ4_9BACI</name>
<dbReference type="InterPro" id="IPR007060">
    <property type="entry name" value="FtsL/DivIC"/>
</dbReference>
<keyword evidence="1" id="KW-0175">Coiled coil</keyword>
<dbReference type="STRING" id="482461.SAMN05216244_0020"/>
<sequence>MARRAKSVAKIDSPYIKQYDAQVERQKKKKKRLFRRLLLFSIVVVVVVGGLVVYQVKQRSLHAEKQEQYQKLERKMTSLKEDEKDLQEEIRLLQDEDYVLEIARTNYFFSNKGEIIFELPEEEPSY</sequence>
<dbReference type="OrthoDB" id="2991180at2"/>
<evidence type="ECO:0000256" key="1">
    <source>
        <dbReference type="SAM" id="Coils"/>
    </source>
</evidence>
<feature type="transmembrane region" description="Helical" evidence="2">
    <location>
        <begin position="37"/>
        <end position="56"/>
    </location>
</feature>
<dbReference type="Pfam" id="PF04977">
    <property type="entry name" value="DivIC"/>
    <property type="match status" value="1"/>
</dbReference>
<protein>
    <submittedName>
        <fullName evidence="3">Cell division protein DivIC</fullName>
    </submittedName>
</protein>
<dbReference type="RefSeq" id="WP_074601174.1">
    <property type="nucleotide sequence ID" value="NZ_FNHF01000010.1"/>
</dbReference>
<accession>A0A1G9YPZ4</accession>
<keyword evidence="2" id="KW-1133">Transmembrane helix</keyword>